<dbReference type="Proteomes" id="UP000063308">
    <property type="component" value="Chromosome"/>
</dbReference>
<gene>
    <name evidence="1" type="ORF">NK6_1256</name>
</gene>
<organism evidence="1 2">
    <name type="scientific">Bradyrhizobium diazoefficiens</name>
    <dbReference type="NCBI Taxonomy" id="1355477"/>
    <lineage>
        <taxon>Bacteria</taxon>
        <taxon>Pseudomonadati</taxon>
        <taxon>Pseudomonadota</taxon>
        <taxon>Alphaproteobacteria</taxon>
        <taxon>Hyphomicrobiales</taxon>
        <taxon>Nitrobacteraceae</taxon>
        <taxon>Bradyrhizobium</taxon>
    </lineage>
</organism>
<sequence>MNVRYRVELRRIERTELRALLGGGKHASRKLKHARILLAADGRASDEADGVGSRLDAVETSSRYCAKRIGVIARTIPV</sequence>
<reference evidence="1 2" key="1">
    <citation type="submission" date="2014-11" db="EMBL/GenBank/DDBJ databases">
        <title>Symbiosis island explosion on the genome of extra-slow-growing strains of soybean bradyrhizobia with massive insertion sequences.</title>
        <authorList>
            <person name="Iida T."/>
            <person name="Minamisawa K."/>
        </authorList>
    </citation>
    <scope>NUCLEOTIDE SEQUENCE [LARGE SCALE GENOMIC DNA]</scope>
    <source>
        <strain evidence="1 2">NK6</strain>
    </source>
</reference>
<proteinExistence type="predicted"/>
<dbReference type="EMBL" id="AP014685">
    <property type="protein sequence ID" value="BAR54441.1"/>
    <property type="molecule type" value="Genomic_DNA"/>
</dbReference>
<protein>
    <submittedName>
        <fullName evidence="1">Uncharacterized protein</fullName>
    </submittedName>
</protein>
<evidence type="ECO:0000313" key="1">
    <source>
        <dbReference type="EMBL" id="BAR54441.1"/>
    </source>
</evidence>
<evidence type="ECO:0000313" key="2">
    <source>
        <dbReference type="Proteomes" id="UP000063308"/>
    </source>
</evidence>
<dbReference type="AlphaFoldDB" id="A0A0E4FRB4"/>
<accession>A0A0E4FRB4</accession>
<name>A0A0E4FRB4_9BRAD</name>